<dbReference type="Pfam" id="PF13181">
    <property type="entry name" value="TPR_8"/>
    <property type="match status" value="2"/>
</dbReference>
<feature type="repeat" description="TPR" evidence="1">
    <location>
        <begin position="91"/>
        <end position="124"/>
    </location>
</feature>
<feature type="repeat" description="TPR" evidence="1">
    <location>
        <begin position="57"/>
        <end position="90"/>
    </location>
</feature>
<gene>
    <name evidence="3" type="ORF">ASU31_12195</name>
</gene>
<dbReference type="InterPro" id="IPR011990">
    <property type="entry name" value="TPR-like_helical_dom_sf"/>
</dbReference>
<dbReference type="STRING" id="687842.ASU31_12195"/>
<feature type="chain" id="PRO_5006665482" evidence="2">
    <location>
        <begin position="20"/>
        <end position="384"/>
    </location>
</feature>
<dbReference type="RefSeq" id="WP_057932576.1">
    <property type="nucleotide sequence ID" value="NZ_LMZQ01000007.1"/>
</dbReference>
<keyword evidence="2" id="KW-0732">Signal</keyword>
<evidence type="ECO:0000256" key="2">
    <source>
        <dbReference type="SAM" id="SignalP"/>
    </source>
</evidence>
<organism evidence="3 4">
    <name type="scientific">Pedobacter ginsenosidimutans</name>
    <dbReference type="NCBI Taxonomy" id="687842"/>
    <lineage>
        <taxon>Bacteria</taxon>
        <taxon>Pseudomonadati</taxon>
        <taxon>Bacteroidota</taxon>
        <taxon>Sphingobacteriia</taxon>
        <taxon>Sphingobacteriales</taxon>
        <taxon>Sphingobacteriaceae</taxon>
        <taxon>Pedobacter</taxon>
    </lineage>
</organism>
<evidence type="ECO:0000313" key="4">
    <source>
        <dbReference type="Proteomes" id="UP000051950"/>
    </source>
</evidence>
<keyword evidence="4" id="KW-1185">Reference proteome</keyword>
<name>A0A0T5VPK7_9SPHI</name>
<dbReference type="OrthoDB" id="1221582at2"/>
<dbReference type="Pfam" id="PF14559">
    <property type="entry name" value="TPR_19"/>
    <property type="match status" value="1"/>
</dbReference>
<proteinExistence type="predicted"/>
<accession>A0A0T5VPK7</accession>
<reference evidence="3 4" key="1">
    <citation type="submission" date="2015-11" db="EMBL/GenBank/DDBJ databases">
        <title>Sequence of Pedobacter ginsenosidimutans.</title>
        <authorList>
            <person name="Carson E."/>
            <person name="Keyser V."/>
            <person name="Newman J."/>
            <person name="Miller J."/>
        </authorList>
    </citation>
    <scope>NUCLEOTIDE SEQUENCE [LARGE SCALE GENOMIC DNA]</scope>
    <source>
        <strain evidence="3 4">KACC 14530</strain>
    </source>
</reference>
<dbReference type="SUPFAM" id="SSF48452">
    <property type="entry name" value="TPR-like"/>
    <property type="match status" value="2"/>
</dbReference>
<sequence>MKNLLPILALLVLSLASYAQNVNTVDKEKLFDFYQTQRYGDAAQYLKSIYGEEVNDFKTLSQIGYCFLMAGNNVEAEKFYTKAYSLQPQNLPILFSLGSINTKRGNTEKAKLYYSEIVKIDSNNFNVYKLLANLYSSPKDDSLKLIYLSKANLINPIEGDVAADLAEVHAAYQRYEKAYDVLNIAIKGDSDNLVLQRAKLPIANQLKKYSEVIASGEKLLKDAADAGVIKDVAKAYYYTKKYQKAIDLFKQLEVAAMENEATLYYTSLSYRALKNYPQAAIYTRKTIDEAISPNTSSYYSLLGLVYEENNQLALASAAYKKGLQFKATATLYYRLAVFYDTRLKQEKNALKYYNLYLKSKPSLTDDKEEIKFSKDRIAQLNLTD</sequence>
<dbReference type="SMART" id="SM00028">
    <property type="entry name" value="TPR"/>
    <property type="match status" value="5"/>
</dbReference>
<comment type="caution">
    <text evidence="3">The sequence shown here is derived from an EMBL/GenBank/DDBJ whole genome shotgun (WGS) entry which is preliminary data.</text>
</comment>
<dbReference type="PANTHER" id="PTHR12558">
    <property type="entry name" value="CELL DIVISION CYCLE 16,23,27"/>
    <property type="match status" value="1"/>
</dbReference>
<keyword evidence="1" id="KW-0802">TPR repeat</keyword>
<feature type="signal peptide" evidence="2">
    <location>
        <begin position="1"/>
        <end position="19"/>
    </location>
</feature>
<protein>
    <submittedName>
        <fullName evidence="3">Uncharacterized protein</fullName>
    </submittedName>
</protein>
<dbReference type="PANTHER" id="PTHR12558:SF13">
    <property type="entry name" value="CELL DIVISION CYCLE PROTEIN 27 HOMOLOG"/>
    <property type="match status" value="1"/>
</dbReference>
<dbReference type="EMBL" id="LMZQ01000007">
    <property type="protein sequence ID" value="KRT15741.1"/>
    <property type="molecule type" value="Genomic_DNA"/>
</dbReference>
<dbReference type="AlphaFoldDB" id="A0A0T5VPK7"/>
<dbReference type="InterPro" id="IPR019734">
    <property type="entry name" value="TPR_rpt"/>
</dbReference>
<dbReference type="PROSITE" id="PS50005">
    <property type="entry name" value="TPR"/>
    <property type="match status" value="2"/>
</dbReference>
<evidence type="ECO:0000256" key="1">
    <source>
        <dbReference type="PROSITE-ProRule" id="PRU00339"/>
    </source>
</evidence>
<dbReference type="Proteomes" id="UP000051950">
    <property type="component" value="Unassembled WGS sequence"/>
</dbReference>
<dbReference type="Gene3D" id="1.25.40.10">
    <property type="entry name" value="Tetratricopeptide repeat domain"/>
    <property type="match status" value="3"/>
</dbReference>
<evidence type="ECO:0000313" key="3">
    <source>
        <dbReference type="EMBL" id="KRT15741.1"/>
    </source>
</evidence>